<comment type="caution">
    <text evidence="4">The sequence shown here is derived from an EMBL/GenBank/DDBJ whole genome shotgun (WGS) entry which is preliminary data.</text>
</comment>
<organism evidence="4 6">
    <name type="scientific">Phytophthora infestans</name>
    <name type="common">Potato late blight agent</name>
    <name type="synonym">Botrytis infestans</name>
    <dbReference type="NCBI Taxonomy" id="4787"/>
    <lineage>
        <taxon>Eukaryota</taxon>
        <taxon>Sar</taxon>
        <taxon>Stramenopiles</taxon>
        <taxon>Oomycota</taxon>
        <taxon>Peronosporomycetes</taxon>
        <taxon>Peronosporales</taxon>
        <taxon>Peronosporaceae</taxon>
        <taxon>Phytophthora</taxon>
    </lineage>
</organism>
<feature type="repeat" description="ANK" evidence="3">
    <location>
        <begin position="95"/>
        <end position="127"/>
    </location>
</feature>
<dbReference type="Gene3D" id="1.25.40.20">
    <property type="entry name" value="Ankyrin repeat-containing domain"/>
    <property type="match status" value="1"/>
</dbReference>
<dbReference type="PROSITE" id="PS50088">
    <property type="entry name" value="ANK_REPEAT"/>
    <property type="match status" value="4"/>
</dbReference>
<evidence type="ECO:0000313" key="5">
    <source>
        <dbReference type="EMBL" id="KAF4130429.1"/>
    </source>
</evidence>
<protein>
    <submittedName>
        <fullName evidence="4">Ankyrin repeat</fullName>
    </submittedName>
</protein>
<evidence type="ECO:0000256" key="1">
    <source>
        <dbReference type="ARBA" id="ARBA00022737"/>
    </source>
</evidence>
<dbReference type="Proteomes" id="UP000602510">
    <property type="component" value="Unassembled WGS sequence"/>
</dbReference>
<dbReference type="SMART" id="SM00248">
    <property type="entry name" value="ANK"/>
    <property type="match status" value="5"/>
</dbReference>
<dbReference type="PANTHER" id="PTHR24126">
    <property type="entry name" value="ANKYRIN REPEAT, PH AND SEC7 DOMAIN CONTAINING PROTEIN SECG-RELATED"/>
    <property type="match status" value="1"/>
</dbReference>
<evidence type="ECO:0000256" key="3">
    <source>
        <dbReference type="PROSITE-ProRule" id="PRU00023"/>
    </source>
</evidence>
<name>A0A833SDX8_PHYIN</name>
<dbReference type="GO" id="GO:0061629">
    <property type="term" value="F:RNA polymerase II-specific DNA-binding transcription factor binding"/>
    <property type="evidence" value="ECO:0007669"/>
    <property type="project" value="TreeGrafter"/>
</dbReference>
<dbReference type="Proteomes" id="UP000704712">
    <property type="component" value="Unassembled WGS sequence"/>
</dbReference>
<dbReference type="InterPro" id="IPR036770">
    <property type="entry name" value="Ankyrin_rpt-contain_sf"/>
</dbReference>
<dbReference type="PANTHER" id="PTHR24126:SF14">
    <property type="entry name" value="ANK_REP_REGION DOMAIN-CONTAINING PROTEIN"/>
    <property type="match status" value="1"/>
</dbReference>
<dbReference type="AlphaFoldDB" id="A0A833SDX8"/>
<sequence>MNGACQDDAIVSGVLLKYGDIADLQTPYEDSALHIAAQHDALAILCNLLLESGAGVDKSSKDDMTPPMAAALYGHTNAATALLKAGAIIGCQCADKDTALRIASEYGYLPIVELLIENGASVDMPNKDGRAPLMVAALEGEANVIEILLKAGANIGFQRPTGGTALRIRGLDPSDEPNGGTALHIAAPHEQVSFAGLFLEKSASVDTSTRRLDATNGRCVEWPREGGRYPSTC</sequence>
<evidence type="ECO:0000313" key="6">
    <source>
        <dbReference type="Proteomes" id="UP000602510"/>
    </source>
</evidence>
<feature type="repeat" description="ANK" evidence="3">
    <location>
        <begin position="178"/>
        <end position="210"/>
    </location>
</feature>
<dbReference type="EMBL" id="JAACNO010002837">
    <property type="protein sequence ID" value="KAF4130429.1"/>
    <property type="molecule type" value="Genomic_DNA"/>
</dbReference>
<dbReference type="SUPFAM" id="SSF48403">
    <property type="entry name" value="Ankyrin repeat"/>
    <property type="match status" value="1"/>
</dbReference>
<dbReference type="GO" id="GO:0005634">
    <property type="term" value="C:nucleus"/>
    <property type="evidence" value="ECO:0007669"/>
    <property type="project" value="TreeGrafter"/>
</dbReference>
<proteinExistence type="predicted"/>
<dbReference type="InterPro" id="IPR002110">
    <property type="entry name" value="Ankyrin_rpt"/>
</dbReference>
<dbReference type="EMBL" id="WSZM01000014">
    <property type="protein sequence ID" value="KAF4046782.1"/>
    <property type="molecule type" value="Genomic_DNA"/>
</dbReference>
<dbReference type="PROSITE" id="PS50297">
    <property type="entry name" value="ANK_REP_REGION"/>
    <property type="match status" value="3"/>
</dbReference>
<keyword evidence="2 3" id="KW-0040">ANK repeat</keyword>
<feature type="repeat" description="ANK" evidence="3">
    <location>
        <begin position="28"/>
        <end position="61"/>
    </location>
</feature>
<gene>
    <name evidence="4" type="ORF">GN244_ATG00782</name>
    <name evidence="5" type="ORF">GN958_ATG20323</name>
</gene>
<dbReference type="Pfam" id="PF00023">
    <property type="entry name" value="Ank"/>
    <property type="match status" value="1"/>
</dbReference>
<keyword evidence="1" id="KW-0677">Repeat</keyword>
<evidence type="ECO:0000313" key="4">
    <source>
        <dbReference type="EMBL" id="KAF4046782.1"/>
    </source>
</evidence>
<keyword evidence="6" id="KW-1185">Reference proteome</keyword>
<dbReference type="GO" id="GO:0006357">
    <property type="term" value="P:regulation of transcription by RNA polymerase II"/>
    <property type="evidence" value="ECO:0007669"/>
    <property type="project" value="TreeGrafter"/>
</dbReference>
<reference evidence="4" key="1">
    <citation type="submission" date="2020-04" db="EMBL/GenBank/DDBJ databases">
        <title>Hybrid Assembly of Korean Phytophthora infestans isolates.</title>
        <authorList>
            <person name="Prokchorchik M."/>
            <person name="Lee Y."/>
            <person name="Seo J."/>
            <person name="Cho J.-H."/>
            <person name="Park Y.-E."/>
            <person name="Jang D.-C."/>
            <person name="Im J.-S."/>
            <person name="Choi J.-G."/>
            <person name="Park H.-J."/>
            <person name="Lee G.-B."/>
            <person name="Lee Y.-G."/>
            <person name="Hong S.-Y."/>
            <person name="Cho K."/>
            <person name="Sohn K.H."/>
        </authorList>
    </citation>
    <scope>NUCLEOTIDE SEQUENCE</scope>
    <source>
        <strain evidence="4">KR_1_A1</strain>
        <strain evidence="5">KR_2_A2</strain>
    </source>
</reference>
<feature type="repeat" description="ANK" evidence="3">
    <location>
        <begin position="128"/>
        <end position="160"/>
    </location>
</feature>
<evidence type="ECO:0000256" key="2">
    <source>
        <dbReference type="ARBA" id="ARBA00023043"/>
    </source>
</evidence>
<accession>A0A833SDX8</accession>
<dbReference type="Pfam" id="PF12796">
    <property type="entry name" value="Ank_2"/>
    <property type="match status" value="1"/>
</dbReference>